<dbReference type="GO" id="GO:0016491">
    <property type="term" value="F:oxidoreductase activity"/>
    <property type="evidence" value="ECO:0007669"/>
    <property type="project" value="UniProtKB-KW"/>
</dbReference>
<dbReference type="InterPro" id="IPR050268">
    <property type="entry name" value="NADH-dep_flavin_reductase"/>
</dbReference>
<dbReference type="SMART" id="SM00903">
    <property type="entry name" value="Flavin_Reduct"/>
    <property type="match status" value="1"/>
</dbReference>
<evidence type="ECO:0000313" key="3">
    <source>
        <dbReference type="EMBL" id="MFC5629654.1"/>
    </source>
</evidence>
<keyword evidence="1 3" id="KW-0560">Oxidoreductase</keyword>
<evidence type="ECO:0000259" key="2">
    <source>
        <dbReference type="SMART" id="SM00903"/>
    </source>
</evidence>
<organism evidence="3 4">
    <name type="scientific">Aliibacillus thermotolerans</name>
    <dbReference type="NCBI Taxonomy" id="1834418"/>
    <lineage>
        <taxon>Bacteria</taxon>
        <taxon>Bacillati</taxon>
        <taxon>Bacillota</taxon>
        <taxon>Bacilli</taxon>
        <taxon>Bacillales</taxon>
        <taxon>Bacillaceae</taxon>
        <taxon>Aliibacillus</taxon>
    </lineage>
</organism>
<dbReference type="Gene3D" id="2.30.110.10">
    <property type="entry name" value="Electron Transport, Fmn-binding Protein, Chain A"/>
    <property type="match status" value="1"/>
</dbReference>
<evidence type="ECO:0000256" key="1">
    <source>
        <dbReference type="ARBA" id="ARBA00023002"/>
    </source>
</evidence>
<dbReference type="SUPFAM" id="SSF50475">
    <property type="entry name" value="FMN-binding split barrel"/>
    <property type="match status" value="1"/>
</dbReference>
<reference evidence="4" key="1">
    <citation type="journal article" date="2019" name="Int. J. Syst. Evol. Microbiol.">
        <title>The Global Catalogue of Microorganisms (GCM) 10K type strain sequencing project: providing services to taxonomists for standard genome sequencing and annotation.</title>
        <authorList>
            <consortium name="The Broad Institute Genomics Platform"/>
            <consortium name="The Broad Institute Genome Sequencing Center for Infectious Disease"/>
            <person name="Wu L."/>
            <person name="Ma J."/>
        </authorList>
    </citation>
    <scope>NUCLEOTIDE SEQUENCE [LARGE SCALE GENOMIC DNA]</scope>
    <source>
        <strain evidence="4">CGMCC 1.15790</strain>
    </source>
</reference>
<dbReference type="Pfam" id="PF01613">
    <property type="entry name" value="Flavin_Reduct"/>
    <property type="match status" value="1"/>
</dbReference>
<keyword evidence="4" id="KW-1185">Reference proteome</keyword>
<dbReference type="EMBL" id="JBHSPF010000065">
    <property type="protein sequence ID" value="MFC5629654.1"/>
    <property type="molecule type" value="Genomic_DNA"/>
</dbReference>
<dbReference type="InterPro" id="IPR012349">
    <property type="entry name" value="Split_barrel_FMN-bd"/>
</dbReference>
<feature type="domain" description="Flavin reductase like" evidence="2">
    <location>
        <begin position="10"/>
        <end position="150"/>
    </location>
</feature>
<proteinExistence type="predicted"/>
<dbReference type="EC" id="1.5.1.-" evidence="3"/>
<name>A0ABW0UAA5_9BACI</name>
<evidence type="ECO:0000313" key="4">
    <source>
        <dbReference type="Proteomes" id="UP001596143"/>
    </source>
</evidence>
<dbReference type="InterPro" id="IPR002563">
    <property type="entry name" value="Flavin_Rdtase-like_dom"/>
</dbReference>
<dbReference type="RefSeq" id="WP_270897003.1">
    <property type="nucleotide sequence ID" value="NZ_JBHSPF010000065.1"/>
</dbReference>
<protein>
    <submittedName>
        <fullName evidence="3">Flavin reductase family protein</fullName>
        <ecNumber evidence="3">1.5.1.-</ecNumber>
    </submittedName>
</protein>
<gene>
    <name evidence="3" type="ORF">ACFPTR_12410</name>
</gene>
<dbReference type="PANTHER" id="PTHR30466:SF1">
    <property type="entry name" value="FMN REDUCTASE (NADH) RUTF"/>
    <property type="match status" value="1"/>
</dbReference>
<comment type="caution">
    <text evidence="3">The sequence shown here is derived from an EMBL/GenBank/DDBJ whole genome shotgun (WGS) entry which is preliminary data.</text>
</comment>
<sequence length="159" mass="17848">MDDRTFRQAMGQFATGVTIVTTEYEKNVHGMTANAFMSVSLNPKLIAVSVDHRAKMLRKMIEAQTFAVNILTERQKELSMLFAGQIKLEKTPTFARLHGVPIIEDSLVSVVCRLFSKKVAGDHTIFIGEVIDIKTRKGEPLLFYSGNYYRLSSSMEVSP</sequence>
<dbReference type="Proteomes" id="UP001596143">
    <property type="component" value="Unassembled WGS sequence"/>
</dbReference>
<dbReference type="PANTHER" id="PTHR30466">
    <property type="entry name" value="FLAVIN REDUCTASE"/>
    <property type="match status" value="1"/>
</dbReference>
<accession>A0ABW0UAA5</accession>